<dbReference type="InterPro" id="IPR001357">
    <property type="entry name" value="BRCT_dom"/>
</dbReference>
<comment type="caution">
    <text evidence="4">The sequence shown here is derived from an EMBL/GenBank/DDBJ whole genome shotgun (WGS) entry which is preliminary data.</text>
</comment>
<dbReference type="PANTHER" id="PTHR13561:SF20">
    <property type="entry name" value="DNA TOPOISOMERASE 2-BINDING PROTEIN 1"/>
    <property type="match status" value="1"/>
</dbReference>
<accession>A0A8J5IX13</accession>
<evidence type="ECO:0000256" key="2">
    <source>
        <dbReference type="SAM" id="MobiDB-lite"/>
    </source>
</evidence>
<gene>
    <name evidence="4" type="ORF">JG688_00009654</name>
</gene>
<dbReference type="CDD" id="cd17731">
    <property type="entry name" value="BRCT_TopBP1_rpt2_like"/>
    <property type="match status" value="2"/>
</dbReference>
<dbReference type="GO" id="GO:0033314">
    <property type="term" value="P:mitotic DNA replication checkpoint signaling"/>
    <property type="evidence" value="ECO:0007669"/>
    <property type="project" value="TreeGrafter"/>
</dbReference>
<dbReference type="PANTHER" id="PTHR13561">
    <property type="entry name" value="DNA REPLICATION REGULATOR DPB11-RELATED"/>
    <property type="match status" value="1"/>
</dbReference>
<dbReference type="SMART" id="SM00292">
    <property type="entry name" value="BRCT"/>
    <property type="match status" value="4"/>
</dbReference>
<feature type="domain" description="BRCT" evidence="3">
    <location>
        <begin position="549"/>
        <end position="640"/>
    </location>
</feature>
<evidence type="ECO:0000313" key="4">
    <source>
        <dbReference type="EMBL" id="KAG6960330.1"/>
    </source>
</evidence>
<dbReference type="InterPro" id="IPR059215">
    <property type="entry name" value="BRCT2_TopBP1-like"/>
</dbReference>
<feature type="region of interest" description="Disordered" evidence="2">
    <location>
        <begin position="486"/>
        <end position="507"/>
    </location>
</feature>
<dbReference type="GO" id="GO:0006270">
    <property type="term" value="P:DNA replication initiation"/>
    <property type="evidence" value="ECO:0007669"/>
    <property type="project" value="TreeGrafter"/>
</dbReference>
<dbReference type="EMBL" id="JAENGY010000564">
    <property type="protein sequence ID" value="KAG6960330.1"/>
    <property type="molecule type" value="Genomic_DNA"/>
</dbReference>
<reference evidence="4" key="1">
    <citation type="submission" date="2021-01" db="EMBL/GenBank/DDBJ databases">
        <title>Phytophthora aleatoria, a newly-described species from Pinus radiata is distinct from Phytophthora cactorum isolates based on comparative genomics.</title>
        <authorList>
            <person name="Mcdougal R."/>
            <person name="Panda P."/>
            <person name="Williams N."/>
            <person name="Studholme D.J."/>
        </authorList>
    </citation>
    <scope>NUCLEOTIDE SEQUENCE</scope>
    <source>
        <strain evidence="4">NZFS 4037</strain>
    </source>
</reference>
<evidence type="ECO:0000313" key="5">
    <source>
        <dbReference type="Proteomes" id="UP000709295"/>
    </source>
</evidence>
<organism evidence="4 5">
    <name type="scientific">Phytophthora aleatoria</name>
    <dbReference type="NCBI Taxonomy" id="2496075"/>
    <lineage>
        <taxon>Eukaryota</taxon>
        <taxon>Sar</taxon>
        <taxon>Stramenopiles</taxon>
        <taxon>Oomycota</taxon>
        <taxon>Peronosporomycetes</taxon>
        <taxon>Peronosporales</taxon>
        <taxon>Peronosporaceae</taxon>
        <taxon>Phytophthora</taxon>
    </lineage>
</organism>
<evidence type="ECO:0000259" key="3">
    <source>
        <dbReference type="PROSITE" id="PS50172"/>
    </source>
</evidence>
<dbReference type="Proteomes" id="UP000709295">
    <property type="component" value="Unassembled WGS sequence"/>
</dbReference>
<sequence>MGEQDKMFVGLVLCSTGLELDVKEQVRKIVVACGGRFEDDLDPTTTTHLIAESVGSLKHRAAVVHELPVASPRWVFESFRAQKLLNSKDFGLRLLEGMGICTAGLTMEEKEAVAQQATANGAQYDGRLELGFTSILIAQHPEGAKYEAAVANDIPVVHLGWLYACLERKMLVEEEEFALRPEADDDMSLQPTYIAVNQQKDAQELVATLPEIVRKYRHKEDQEEDEDWMDLFDGCVLYLLGFSPQMNALLQRLIRTGMGTIYHNVVIRHVTHVVVSASLSDKQTLEAIRARVIAANAVDELHFVSASWLIDCVKCLDLQPEELYPVEFDVHVPESAGLVLPSTCISTHLAPIEQKRAEAEETSSDPVILSEDLLEKSDGNSILVTPEKPTPTKSTAIFSGYSFLLLCRDPDDNHMIKPMLKEIRGKRGGAEAIALAAVDFPRLDPEQFSFISHVVVCTGVVMDEQEALKMQERIYQIQRDLRNNEADAGEDISDRPRKRARQDKKPRQRMLQFVSDLWVNCSLAARMKLSFSSHELFGVSAYRPRALFTSPVPLPGFQDVIASTSVYRDVEQLVVMELLRLAGARVTSKLSAQNTHLICKTAFSMKLAKARKWGLYVVKARWVVDSLLQGKRLSEDNPDFEVVVEDEASTLAHTAEDTVLSQSSPRSAQR</sequence>
<evidence type="ECO:0000256" key="1">
    <source>
        <dbReference type="ARBA" id="ARBA00022737"/>
    </source>
</evidence>
<name>A0A8J5IX13_9STRA</name>
<dbReference type="PROSITE" id="PS50172">
    <property type="entry name" value="BRCT"/>
    <property type="match status" value="4"/>
</dbReference>
<protein>
    <recommendedName>
        <fullName evidence="3">BRCT domain-containing protein</fullName>
    </recommendedName>
</protein>
<feature type="domain" description="BRCT" evidence="3">
    <location>
        <begin position="227"/>
        <end position="326"/>
    </location>
</feature>
<keyword evidence="1" id="KW-0677">Repeat</keyword>
<keyword evidence="5" id="KW-1185">Reference proteome</keyword>
<dbReference type="GO" id="GO:0007095">
    <property type="term" value="P:mitotic G2 DNA damage checkpoint signaling"/>
    <property type="evidence" value="ECO:0007669"/>
    <property type="project" value="TreeGrafter"/>
</dbReference>
<feature type="compositionally biased region" description="Basic residues" evidence="2">
    <location>
        <begin position="496"/>
        <end position="507"/>
    </location>
</feature>
<feature type="domain" description="BRCT" evidence="3">
    <location>
        <begin position="90"/>
        <end position="179"/>
    </location>
</feature>
<dbReference type="AlphaFoldDB" id="A0A8J5IX13"/>
<dbReference type="Pfam" id="PF12738">
    <property type="entry name" value="PTCB-BRCT"/>
    <property type="match status" value="3"/>
</dbReference>
<feature type="domain" description="BRCT" evidence="3">
    <location>
        <begin position="3"/>
        <end position="92"/>
    </location>
</feature>
<proteinExistence type="predicted"/>